<evidence type="ECO:0000259" key="6">
    <source>
        <dbReference type="PROSITE" id="PS51387"/>
    </source>
</evidence>
<feature type="domain" description="FAD-binding PCMH-type" evidence="6">
    <location>
        <begin position="77"/>
        <end position="251"/>
    </location>
</feature>
<comment type="similarity">
    <text evidence="2">Belongs to the oxygen-dependent FAD-linked oxidoreductase family.</text>
</comment>
<evidence type="ECO:0000313" key="7">
    <source>
        <dbReference type="EMBL" id="CAB4969804.1"/>
    </source>
</evidence>
<name>A0A6J7LWM8_9ZZZZ</name>
<evidence type="ECO:0000256" key="3">
    <source>
        <dbReference type="ARBA" id="ARBA00022630"/>
    </source>
</evidence>
<dbReference type="Gene3D" id="3.40.462.20">
    <property type="match status" value="1"/>
</dbReference>
<dbReference type="InterPro" id="IPR016169">
    <property type="entry name" value="FAD-bd_PCMH_sub2"/>
</dbReference>
<evidence type="ECO:0000256" key="5">
    <source>
        <dbReference type="ARBA" id="ARBA00023002"/>
    </source>
</evidence>
<evidence type="ECO:0000256" key="4">
    <source>
        <dbReference type="ARBA" id="ARBA00022827"/>
    </source>
</evidence>
<dbReference type="InterPro" id="IPR012951">
    <property type="entry name" value="BBE"/>
</dbReference>
<evidence type="ECO:0000256" key="2">
    <source>
        <dbReference type="ARBA" id="ARBA00005466"/>
    </source>
</evidence>
<dbReference type="SUPFAM" id="SSF56176">
    <property type="entry name" value="FAD-binding/transporter-associated domain-like"/>
    <property type="match status" value="1"/>
</dbReference>
<dbReference type="PROSITE" id="PS51387">
    <property type="entry name" value="FAD_PCMH"/>
    <property type="match status" value="1"/>
</dbReference>
<keyword evidence="3" id="KW-0285">Flavoprotein</keyword>
<dbReference type="InterPro" id="IPR006094">
    <property type="entry name" value="Oxid_FAD_bind_N"/>
</dbReference>
<comment type="cofactor">
    <cofactor evidence="1">
        <name>FAD</name>
        <dbReference type="ChEBI" id="CHEBI:57692"/>
    </cofactor>
</comment>
<sequence length="510" mass="54103">MNPVGMTRRQVIGAATIASAAAIAGLGQMSPPVRAATRAAVHGPSPLQGLRAGLRGRLLEPGDRGYRSLSTPSNGRFGNIRPQAVAVVAGAEDVAHCVRWCREHDVPFVVRGGGHNYAGYSTTTGLVISTASLTGLGYQAPTGRLRAGSGILNRELYSLLPQQGQGRWVLPLGTCPGVGIAGLVLGGGIGPSAPWAGLAVDALRSTTLVNAEGEIVKASEAREPELFWAIRGAGGGNFGIHTDFTFQMVPVPTPMVTTFIVRSVGRDSCTAALVAFQRLRIAHPRTVTGIATTEVDPSGAIAGEVRGQVIGDEALARDLLAPLLGVAGLDVVITERPWWEAFAGWLAQVPAPGSWWVRSRYAYDAIPDDALGRQVDHLAAFPGPTTQRKASFLLMGEVGGAVDDVARTDSAYVHRGASAIARYNVNWPMPGASTCGPGRIPSDIREWVDVGWDELSGVTAAESYQNFPDRALTDWADAYYRENLPRLIAAKRRYDPDNVFTYGQSVPLRE</sequence>
<protein>
    <submittedName>
        <fullName evidence="7">Unannotated protein</fullName>
    </submittedName>
</protein>
<keyword evidence="5" id="KW-0560">Oxidoreductase</keyword>
<keyword evidence="4" id="KW-0274">FAD</keyword>
<dbReference type="InterPro" id="IPR016166">
    <property type="entry name" value="FAD-bd_PCMH"/>
</dbReference>
<gene>
    <name evidence="7" type="ORF">UFOPK3772_03276</name>
</gene>
<dbReference type="InterPro" id="IPR036318">
    <property type="entry name" value="FAD-bd_PCMH-like_sf"/>
</dbReference>
<evidence type="ECO:0000256" key="1">
    <source>
        <dbReference type="ARBA" id="ARBA00001974"/>
    </source>
</evidence>
<dbReference type="InterPro" id="IPR050416">
    <property type="entry name" value="FAD-linked_Oxidoreductase"/>
</dbReference>
<proteinExistence type="inferred from homology"/>
<dbReference type="AlphaFoldDB" id="A0A6J7LWM8"/>
<dbReference type="PROSITE" id="PS51318">
    <property type="entry name" value="TAT"/>
    <property type="match status" value="1"/>
</dbReference>
<dbReference type="GO" id="GO:0016491">
    <property type="term" value="F:oxidoreductase activity"/>
    <property type="evidence" value="ECO:0007669"/>
    <property type="project" value="UniProtKB-KW"/>
</dbReference>
<dbReference type="InterPro" id="IPR006311">
    <property type="entry name" value="TAT_signal"/>
</dbReference>
<dbReference type="Pfam" id="PF08031">
    <property type="entry name" value="BBE"/>
    <property type="match status" value="1"/>
</dbReference>
<reference evidence="7" key="1">
    <citation type="submission" date="2020-05" db="EMBL/GenBank/DDBJ databases">
        <authorList>
            <person name="Chiriac C."/>
            <person name="Salcher M."/>
            <person name="Ghai R."/>
            <person name="Kavagutti S V."/>
        </authorList>
    </citation>
    <scope>NUCLEOTIDE SEQUENCE</scope>
</reference>
<dbReference type="PANTHER" id="PTHR42973:SF39">
    <property type="entry name" value="FAD-BINDING PCMH-TYPE DOMAIN-CONTAINING PROTEIN"/>
    <property type="match status" value="1"/>
</dbReference>
<dbReference type="PANTHER" id="PTHR42973">
    <property type="entry name" value="BINDING OXIDOREDUCTASE, PUTATIVE (AFU_ORTHOLOGUE AFUA_1G17690)-RELATED"/>
    <property type="match status" value="1"/>
</dbReference>
<dbReference type="Gene3D" id="3.30.465.10">
    <property type="match status" value="1"/>
</dbReference>
<dbReference type="GO" id="GO:0071949">
    <property type="term" value="F:FAD binding"/>
    <property type="evidence" value="ECO:0007669"/>
    <property type="project" value="InterPro"/>
</dbReference>
<accession>A0A6J7LWM8</accession>
<dbReference type="EMBL" id="CAFBNE010000181">
    <property type="protein sequence ID" value="CAB4969804.1"/>
    <property type="molecule type" value="Genomic_DNA"/>
</dbReference>
<organism evidence="7">
    <name type="scientific">freshwater metagenome</name>
    <dbReference type="NCBI Taxonomy" id="449393"/>
    <lineage>
        <taxon>unclassified sequences</taxon>
        <taxon>metagenomes</taxon>
        <taxon>ecological metagenomes</taxon>
    </lineage>
</organism>
<dbReference type="Pfam" id="PF01565">
    <property type="entry name" value="FAD_binding_4"/>
    <property type="match status" value="1"/>
</dbReference>